<evidence type="ECO:0000256" key="7">
    <source>
        <dbReference type="ARBA" id="ARBA00022946"/>
    </source>
</evidence>
<keyword evidence="10 12" id="KW-0496">Mitochondrion</keyword>
<evidence type="ECO:0000256" key="11">
    <source>
        <dbReference type="ARBA" id="ARBA00023136"/>
    </source>
</evidence>
<keyword evidence="8" id="KW-1133">Transmembrane helix</keyword>
<dbReference type="Proteomes" id="UP000594262">
    <property type="component" value="Unplaced"/>
</dbReference>
<evidence type="ECO:0000313" key="16">
    <source>
        <dbReference type="Proteomes" id="UP000594262"/>
    </source>
</evidence>
<evidence type="ECO:0000256" key="9">
    <source>
        <dbReference type="ARBA" id="ARBA00023010"/>
    </source>
</evidence>
<reference evidence="15" key="1">
    <citation type="submission" date="2021-01" db="UniProtKB">
        <authorList>
            <consortium name="EnsemblMetazoa"/>
        </authorList>
    </citation>
    <scope>IDENTIFICATION</scope>
</reference>
<name>A0A7M5WTY2_9CNID</name>
<dbReference type="InterPro" id="IPR036412">
    <property type="entry name" value="HAD-like_sf"/>
</dbReference>
<comment type="function">
    <text evidence="12">Essential component of the TIM23 complex, a complex that mediates the translocation of transit peptide-containing proteins across the mitochondrial inner membrane.</text>
</comment>
<sequence length="355" mass="40780">MAGAVACVRRFGNFSCLCGFSRLSSLTNLTRNYSRTLNTPKPSNLKIICCRKPYQIAHYYVKSKPKDPHALSWKAVFALCSGISCGIGFSIAYLGQVRDEENDIYKDENIVLAHLYRARDWLHEFKESFAEPSSDLLLPDPLPEPYIQPKYTLVLELTDVLVHPEYTTTSGWRFRKRPGVSQFLKALTLPMFEIVIYTHENGFSSAPVVDGVDPEGFIMYRLFRDATKYTNGTHVKDLSRLNRDITKVVLVDCDSRTSQLQPRNSLVLKKWNGDPKDTDLFELIPFFHMIATSNVDDVRPILDFYRNEEDPVAAWRRNQDLLRKQQEELLLQQQQQKQQPSGGGFFSRGLFGPRR</sequence>
<dbReference type="SMART" id="SM00577">
    <property type="entry name" value="CPDc"/>
    <property type="match status" value="1"/>
</dbReference>
<organism evidence="15 16">
    <name type="scientific">Clytia hemisphaerica</name>
    <dbReference type="NCBI Taxonomy" id="252671"/>
    <lineage>
        <taxon>Eukaryota</taxon>
        <taxon>Metazoa</taxon>
        <taxon>Cnidaria</taxon>
        <taxon>Hydrozoa</taxon>
        <taxon>Hydroidolina</taxon>
        <taxon>Leptothecata</taxon>
        <taxon>Obeliida</taxon>
        <taxon>Clytiidae</taxon>
        <taxon>Clytia</taxon>
    </lineage>
</organism>
<keyword evidence="7 12" id="KW-0809">Transit peptide</keyword>
<dbReference type="SUPFAM" id="SSF56784">
    <property type="entry name" value="HAD-like"/>
    <property type="match status" value="1"/>
</dbReference>
<proteinExistence type="inferred from homology"/>
<dbReference type="CDD" id="cd07521">
    <property type="entry name" value="HAD_FCP1-like"/>
    <property type="match status" value="1"/>
</dbReference>
<keyword evidence="4" id="KW-0812">Transmembrane</keyword>
<keyword evidence="3 12" id="KW-0813">Transport</keyword>
<dbReference type="InterPro" id="IPR050365">
    <property type="entry name" value="TIM50"/>
</dbReference>
<keyword evidence="11" id="KW-0472">Membrane</keyword>
<feature type="domain" description="FCP1 homology" evidence="14">
    <location>
        <begin position="146"/>
        <end position="290"/>
    </location>
</feature>
<dbReference type="InterPro" id="IPR004274">
    <property type="entry name" value="FCP1_dom"/>
</dbReference>
<dbReference type="FunFam" id="3.40.50.1000:FF:000019">
    <property type="entry name" value="Mitochondrial import inner membrane translocase subunit TIM50"/>
    <property type="match status" value="1"/>
</dbReference>
<evidence type="ECO:0000256" key="1">
    <source>
        <dbReference type="ARBA" id="ARBA00004434"/>
    </source>
</evidence>
<evidence type="ECO:0000256" key="10">
    <source>
        <dbReference type="ARBA" id="ARBA00023128"/>
    </source>
</evidence>
<dbReference type="PROSITE" id="PS50969">
    <property type="entry name" value="FCP1"/>
    <property type="match status" value="1"/>
</dbReference>
<dbReference type="InterPro" id="IPR023214">
    <property type="entry name" value="HAD_sf"/>
</dbReference>
<evidence type="ECO:0000256" key="5">
    <source>
        <dbReference type="ARBA" id="ARBA00022792"/>
    </source>
</evidence>
<feature type="compositionally biased region" description="Low complexity" evidence="13">
    <location>
        <begin position="331"/>
        <end position="340"/>
    </location>
</feature>
<dbReference type="AlphaFoldDB" id="A0A7M5WTY2"/>
<evidence type="ECO:0000256" key="12">
    <source>
        <dbReference type="RuleBase" id="RU365079"/>
    </source>
</evidence>
<comment type="subunit">
    <text evidence="12">Component of the TIM23 complex.</text>
</comment>
<protein>
    <recommendedName>
        <fullName evidence="12">Mitochondrial import inner membrane translocase subunit TIM50</fullName>
    </recommendedName>
</protein>
<evidence type="ECO:0000256" key="8">
    <source>
        <dbReference type="ARBA" id="ARBA00022989"/>
    </source>
</evidence>
<accession>A0A7M5WTY2</accession>
<feature type="region of interest" description="Disordered" evidence="13">
    <location>
        <begin position="331"/>
        <end position="355"/>
    </location>
</feature>
<dbReference type="PANTHER" id="PTHR12210">
    <property type="entry name" value="DULLARD PROTEIN PHOSPHATASE"/>
    <property type="match status" value="1"/>
</dbReference>
<evidence type="ECO:0000256" key="13">
    <source>
        <dbReference type="SAM" id="MobiDB-lite"/>
    </source>
</evidence>
<evidence type="ECO:0000256" key="6">
    <source>
        <dbReference type="ARBA" id="ARBA00022927"/>
    </source>
</evidence>
<keyword evidence="16" id="KW-1185">Reference proteome</keyword>
<evidence type="ECO:0000256" key="3">
    <source>
        <dbReference type="ARBA" id="ARBA00022448"/>
    </source>
</evidence>
<dbReference type="GO" id="GO:0015031">
    <property type="term" value="P:protein transport"/>
    <property type="evidence" value="ECO:0007669"/>
    <property type="project" value="UniProtKB-KW"/>
</dbReference>
<dbReference type="Pfam" id="PF03031">
    <property type="entry name" value="NIF"/>
    <property type="match status" value="1"/>
</dbReference>
<dbReference type="GO" id="GO:0005744">
    <property type="term" value="C:TIM23 mitochondrial import inner membrane translocase complex"/>
    <property type="evidence" value="ECO:0007669"/>
    <property type="project" value="UniProtKB-UniRule"/>
</dbReference>
<evidence type="ECO:0000259" key="14">
    <source>
        <dbReference type="PROSITE" id="PS50969"/>
    </source>
</evidence>
<evidence type="ECO:0000256" key="2">
    <source>
        <dbReference type="ARBA" id="ARBA00006344"/>
    </source>
</evidence>
<keyword evidence="5" id="KW-0999">Mitochondrion inner membrane</keyword>
<dbReference type="RefSeq" id="XP_066931151.1">
    <property type="nucleotide sequence ID" value="XM_067075050.1"/>
</dbReference>
<comment type="similarity">
    <text evidence="2 12">Belongs to the TIM50 family.</text>
</comment>
<keyword evidence="6 12" id="KW-0653">Protein transport</keyword>
<evidence type="ECO:0000313" key="15">
    <source>
        <dbReference type="EnsemblMetazoa" id="CLYHEMP013033.1"/>
    </source>
</evidence>
<comment type="subcellular location">
    <subcellularLocation>
        <location evidence="1 12">Mitochondrion inner membrane</location>
        <topology evidence="1 12">Single-pass membrane protein</topology>
    </subcellularLocation>
</comment>
<keyword evidence="9 12" id="KW-0811">Translocation</keyword>
<dbReference type="OrthoDB" id="287041at2759"/>
<dbReference type="Gene3D" id="3.40.50.1000">
    <property type="entry name" value="HAD superfamily/HAD-like"/>
    <property type="match status" value="1"/>
</dbReference>
<dbReference type="EnsemblMetazoa" id="CLYHEMT013033.1">
    <property type="protein sequence ID" value="CLYHEMP013033.1"/>
    <property type="gene ID" value="CLYHEMG013033"/>
</dbReference>
<dbReference type="GeneID" id="136818813"/>
<evidence type="ECO:0000256" key="4">
    <source>
        <dbReference type="ARBA" id="ARBA00022692"/>
    </source>
</evidence>